<protein>
    <submittedName>
        <fullName evidence="1">FAD dependent oxidoreductase</fullName>
    </submittedName>
</protein>
<dbReference type="PANTHER" id="PTHR10668:SF103">
    <property type="entry name" value="PYRIDINE NUCLEOTIDE-DISULFIDE OXIDOREDUCTASE DOMAIN-CONTAINING PROTEIN 2"/>
    <property type="match status" value="1"/>
</dbReference>
<dbReference type="Gene3D" id="3.50.50.60">
    <property type="entry name" value="FAD/NAD(P)-binding domain"/>
    <property type="match status" value="2"/>
</dbReference>
<dbReference type="InterPro" id="IPR036188">
    <property type="entry name" value="FAD/NAD-bd_sf"/>
</dbReference>
<dbReference type="SUPFAM" id="SSF51905">
    <property type="entry name" value="FAD/NAD(P)-binding domain"/>
    <property type="match status" value="1"/>
</dbReference>
<dbReference type="AlphaFoldDB" id="V5JAG3"/>
<dbReference type="PANTHER" id="PTHR10668">
    <property type="entry name" value="PHYTOENE DEHYDROGENASE"/>
    <property type="match status" value="1"/>
</dbReference>
<reference evidence="1" key="1">
    <citation type="journal article" date="2013" name="Environ. Microbiol. Rep.">
        <title>Polyketide genes in the marine sponge Plakortis simplex: a new group of mono-modular type I polyketide synthases from sponge symbionts.</title>
        <authorList>
            <person name="Della Sala G."/>
            <person name="Hochmuth T."/>
            <person name="Costantino V."/>
            <person name="Teta R."/>
            <person name="Gerwick W."/>
            <person name="Gerwick L."/>
            <person name="Piel J."/>
            <person name="Mangoni A."/>
        </authorList>
    </citation>
    <scope>NUCLEOTIDE SEQUENCE</scope>
</reference>
<dbReference type="Pfam" id="PF13450">
    <property type="entry name" value="NAD_binding_8"/>
    <property type="match status" value="1"/>
</dbReference>
<proteinExistence type="predicted"/>
<accession>V5JAG3</accession>
<evidence type="ECO:0000313" key="1">
    <source>
        <dbReference type="EMBL" id="AGH13570.1"/>
    </source>
</evidence>
<name>V5JAG3_UNCXX</name>
<organism evidence="1">
    <name type="scientific">bacterium symbiont of Plakortis simplex pPS11G3</name>
    <dbReference type="NCBI Taxonomy" id="1256902"/>
    <lineage>
        <taxon>Bacteria</taxon>
    </lineage>
</organism>
<sequence length="534" mass="56911">MKQYDAVVVGGGHNALVTAALLARKRWKVLVLERRGVVGGAASTGEIFPGCRVNIAAQDAGLFPAQLAADLGLGSHGLEWVRPPALATSLTGGGDALTLWHDPARSRGEIAAHNRADAARFPDWADYLRSMARVLRVALDHPAPALHEMTRRERFRLLRPLIRAGRLGKRTVVELLRVAPLPARDLLDDWFAGDTLKGMLGSSALLGASHGPSAMGGALRMLYHATGRDPRGFRSSAFVKGGIGALSAALAASARAHGAEVRTGAEVHRIVVEHGAATGVLLARGEEIPARFVISGVDPRRTFFGLVGAPRLGPEFNRKVANIRLRGTTATLHLLLDGLPPLADAAERLAGHTVVAPSLDYLERASDDAKYGRCSARPHLDMVIPTLHDPGLAPAGRHVASIQVRYAPYRLCGTSWEDPATRAAVLASVLDVLGDFLPGMRDRIVDRRLLTPRDLEAELGLTDGDDYHGQMGLDQMLFMRPIAGWAGYATPVEGLFLCGAACHPGGGVTGGPGRLAAGEILRERRRVARLTRPS</sequence>
<dbReference type="EMBL" id="JX946307">
    <property type="protein sequence ID" value="AGH13570.1"/>
    <property type="molecule type" value="Genomic_DNA"/>
</dbReference>